<evidence type="ECO:0000259" key="3">
    <source>
        <dbReference type="Pfam" id="PF13427"/>
    </source>
</evidence>
<comment type="caution">
    <text evidence="4">The sequence shown here is derived from an EMBL/GenBank/DDBJ whole genome shotgun (WGS) entry which is preliminary data.</text>
</comment>
<organism evidence="4 5">
    <name type="scientific">Actinoplanes octamycinicus</name>
    <dbReference type="NCBI Taxonomy" id="135948"/>
    <lineage>
        <taxon>Bacteria</taxon>
        <taxon>Bacillati</taxon>
        <taxon>Actinomycetota</taxon>
        <taxon>Actinomycetes</taxon>
        <taxon>Micromonosporales</taxon>
        <taxon>Micromonosporaceae</taxon>
        <taxon>Actinoplanes</taxon>
    </lineage>
</organism>
<accession>A0A7W7GWW0</accession>
<proteinExistence type="predicted"/>
<dbReference type="Pfam" id="PF13427">
    <property type="entry name" value="AadA_C"/>
    <property type="match status" value="1"/>
</dbReference>
<dbReference type="SUPFAM" id="SSF81301">
    <property type="entry name" value="Nucleotidyltransferase"/>
    <property type="match status" value="1"/>
</dbReference>
<dbReference type="RefSeq" id="WP_185040303.1">
    <property type="nucleotide sequence ID" value="NZ_BAABFG010000005.1"/>
</dbReference>
<evidence type="ECO:0000313" key="5">
    <source>
        <dbReference type="Proteomes" id="UP000546162"/>
    </source>
</evidence>
<feature type="domain" description="Adenylyltransferase AadA C-terminal" evidence="3">
    <location>
        <begin position="167"/>
        <end position="225"/>
    </location>
</feature>
<protein>
    <submittedName>
        <fullName evidence="4">Putative nucleotidyltransferase</fullName>
    </submittedName>
</protein>
<gene>
    <name evidence="4" type="ORF">BJY16_003268</name>
</gene>
<dbReference type="Pfam" id="PF01909">
    <property type="entry name" value="NTP_transf_2"/>
    <property type="match status" value="1"/>
</dbReference>
<keyword evidence="1 4" id="KW-0808">Transferase</keyword>
<evidence type="ECO:0000313" key="4">
    <source>
        <dbReference type="EMBL" id="MBB4739809.1"/>
    </source>
</evidence>
<dbReference type="CDD" id="cd05403">
    <property type="entry name" value="NT_KNTase_like"/>
    <property type="match status" value="1"/>
</dbReference>
<dbReference type="GO" id="GO:0016779">
    <property type="term" value="F:nucleotidyltransferase activity"/>
    <property type="evidence" value="ECO:0007669"/>
    <property type="project" value="InterPro"/>
</dbReference>
<reference evidence="4 5" key="1">
    <citation type="submission" date="2020-08" db="EMBL/GenBank/DDBJ databases">
        <title>Sequencing the genomes of 1000 actinobacteria strains.</title>
        <authorList>
            <person name="Klenk H.-P."/>
        </authorList>
    </citation>
    <scope>NUCLEOTIDE SEQUENCE [LARGE SCALE GENOMIC DNA]</scope>
    <source>
        <strain evidence="4 5">DSM 45809</strain>
    </source>
</reference>
<name>A0A7W7GWW0_9ACTN</name>
<dbReference type="Proteomes" id="UP000546162">
    <property type="component" value="Unassembled WGS sequence"/>
</dbReference>
<dbReference type="AlphaFoldDB" id="A0A7W7GWW0"/>
<evidence type="ECO:0000259" key="2">
    <source>
        <dbReference type="Pfam" id="PF01909"/>
    </source>
</evidence>
<keyword evidence="5" id="KW-1185">Reference proteome</keyword>
<dbReference type="InterPro" id="IPR043519">
    <property type="entry name" value="NT_sf"/>
</dbReference>
<dbReference type="InterPro" id="IPR025184">
    <property type="entry name" value="AadA_C"/>
</dbReference>
<feature type="domain" description="Polymerase nucleotidyl transferase" evidence="2">
    <location>
        <begin position="8"/>
        <end position="50"/>
    </location>
</feature>
<dbReference type="EMBL" id="JACHNB010000001">
    <property type="protein sequence ID" value="MBB4739809.1"/>
    <property type="molecule type" value="Genomic_DNA"/>
</dbReference>
<sequence>MEIAESFLRRADDLAPGLVEGFYLQGSVALGDYRPGVSDVDFVAVTSRPPAPELIGRIHRELPRRPRLDGIFVGWDDLRRDPAKLPPGPAVHEGRVLAASDFERNLVTWHVLAQGGVALRGPARPEIYTDWPALAELTRANLASYWRPWVRRLRGGPVGFTGWAVSWTVLGVARLRHTLAAGEVTSKTAAGEFAVARYGREWERIVGEALRLRCGGAARYRNPLRRRADMLAFAERVLAD</sequence>
<dbReference type="InterPro" id="IPR002934">
    <property type="entry name" value="Polymerase_NTP_transf_dom"/>
</dbReference>
<evidence type="ECO:0000256" key="1">
    <source>
        <dbReference type="ARBA" id="ARBA00022679"/>
    </source>
</evidence>